<dbReference type="EC" id="3.1.3.16" evidence="4"/>
<evidence type="ECO:0000256" key="6">
    <source>
        <dbReference type="ARBA" id="ARBA00022723"/>
    </source>
</evidence>
<evidence type="ECO:0000256" key="13">
    <source>
        <dbReference type="RuleBase" id="RU003465"/>
    </source>
</evidence>
<comment type="cofactor">
    <cofactor evidence="2">
        <name>Mg(2+)</name>
        <dbReference type="ChEBI" id="CHEBI:18420"/>
    </cofactor>
</comment>
<dbReference type="InterPro" id="IPR015655">
    <property type="entry name" value="PP2C"/>
</dbReference>
<evidence type="ECO:0000256" key="5">
    <source>
        <dbReference type="ARBA" id="ARBA00022682"/>
    </source>
</evidence>
<dbReference type="EMBL" id="JAMFTS010000005">
    <property type="protein sequence ID" value="KAJ4756121.1"/>
    <property type="molecule type" value="Genomic_DNA"/>
</dbReference>
<keyword evidence="10" id="KW-0464">Manganese</keyword>
<gene>
    <name evidence="16" type="ORF">LUZ62_090526</name>
</gene>
<comment type="caution">
    <text evidence="16">The sequence shown here is derived from an EMBL/GenBank/DDBJ whole genome shotgun (WGS) entry which is preliminary data.</text>
</comment>
<feature type="domain" description="PPM-type phosphatase" evidence="15">
    <location>
        <begin position="252"/>
        <end position="593"/>
    </location>
</feature>
<proteinExistence type="inferred from homology"/>
<evidence type="ECO:0000256" key="11">
    <source>
        <dbReference type="ARBA" id="ARBA00047761"/>
    </source>
</evidence>
<dbReference type="PANTHER" id="PTHR47992">
    <property type="entry name" value="PROTEIN PHOSPHATASE"/>
    <property type="match status" value="1"/>
</dbReference>
<evidence type="ECO:0000256" key="9">
    <source>
        <dbReference type="ARBA" id="ARBA00022912"/>
    </source>
</evidence>
<evidence type="ECO:0000256" key="4">
    <source>
        <dbReference type="ARBA" id="ARBA00013081"/>
    </source>
</evidence>
<dbReference type="InterPro" id="IPR000222">
    <property type="entry name" value="PP2C_BS"/>
</dbReference>
<comment type="cofactor">
    <cofactor evidence="1">
        <name>Mn(2+)</name>
        <dbReference type="ChEBI" id="CHEBI:29035"/>
    </cofactor>
</comment>
<comment type="catalytic activity">
    <reaction evidence="12">
        <text>O-phospho-L-threonyl-[protein] + H2O = L-threonyl-[protein] + phosphate</text>
        <dbReference type="Rhea" id="RHEA:47004"/>
        <dbReference type="Rhea" id="RHEA-COMP:11060"/>
        <dbReference type="Rhea" id="RHEA-COMP:11605"/>
        <dbReference type="ChEBI" id="CHEBI:15377"/>
        <dbReference type="ChEBI" id="CHEBI:30013"/>
        <dbReference type="ChEBI" id="CHEBI:43474"/>
        <dbReference type="ChEBI" id="CHEBI:61977"/>
        <dbReference type="EC" id="3.1.3.16"/>
    </reaction>
</comment>
<dbReference type="InterPro" id="IPR001932">
    <property type="entry name" value="PPM-type_phosphatase-like_dom"/>
</dbReference>
<dbReference type="GO" id="GO:0004722">
    <property type="term" value="F:protein serine/threonine phosphatase activity"/>
    <property type="evidence" value="ECO:0007669"/>
    <property type="project" value="UniProtKB-EC"/>
</dbReference>
<evidence type="ECO:0000259" key="15">
    <source>
        <dbReference type="PROSITE" id="PS51746"/>
    </source>
</evidence>
<feature type="region of interest" description="Disordered" evidence="14">
    <location>
        <begin position="105"/>
        <end position="130"/>
    </location>
</feature>
<protein>
    <recommendedName>
        <fullName evidence="4">protein-serine/threonine phosphatase</fullName>
        <ecNumber evidence="4">3.1.3.16</ecNumber>
    </recommendedName>
</protein>
<evidence type="ECO:0000256" key="10">
    <source>
        <dbReference type="ARBA" id="ARBA00023211"/>
    </source>
</evidence>
<evidence type="ECO:0000313" key="17">
    <source>
        <dbReference type="Proteomes" id="UP001140206"/>
    </source>
</evidence>
<feature type="compositionally biased region" description="Basic and acidic residues" evidence="14">
    <location>
        <begin position="47"/>
        <end position="56"/>
    </location>
</feature>
<feature type="compositionally biased region" description="Basic and acidic residues" evidence="14">
    <location>
        <begin position="145"/>
        <end position="160"/>
    </location>
</feature>
<evidence type="ECO:0000256" key="3">
    <source>
        <dbReference type="ARBA" id="ARBA00006702"/>
    </source>
</evidence>
<evidence type="ECO:0000256" key="1">
    <source>
        <dbReference type="ARBA" id="ARBA00001936"/>
    </source>
</evidence>
<keyword evidence="17" id="KW-1185">Reference proteome</keyword>
<dbReference type="Proteomes" id="UP001140206">
    <property type="component" value="Chromosome 5"/>
</dbReference>
<reference evidence="16" key="1">
    <citation type="submission" date="2022-08" db="EMBL/GenBank/DDBJ databases">
        <authorList>
            <person name="Marques A."/>
        </authorList>
    </citation>
    <scope>NUCLEOTIDE SEQUENCE</scope>
    <source>
        <strain evidence="16">RhyPub2mFocal</strain>
        <tissue evidence="16">Leaves</tissue>
    </source>
</reference>
<dbReference type="CDD" id="cd00143">
    <property type="entry name" value="PP2Cc"/>
    <property type="match status" value="1"/>
</dbReference>
<evidence type="ECO:0000256" key="8">
    <source>
        <dbReference type="ARBA" id="ARBA00022842"/>
    </source>
</evidence>
<name>A0AAV8CLP9_9POAL</name>
<feature type="compositionally biased region" description="Basic and acidic residues" evidence="14">
    <location>
        <begin position="115"/>
        <end position="130"/>
    </location>
</feature>
<evidence type="ECO:0000256" key="12">
    <source>
        <dbReference type="ARBA" id="ARBA00048336"/>
    </source>
</evidence>
<evidence type="ECO:0000256" key="7">
    <source>
        <dbReference type="ARBA" id="ARBA00022801"/>
    </source>
</evidence>
<keyword evidence="5" id="KW-0938">Abscisic acid signaling pathway</keyword>
<evidence type="ECO:0000256" key="2">
    <source>
        <dbReference type="ARBA" id="ARBA00001946"/>
    </source>
</evidence>
<dbReference type="PROSITE" id="PS01032">
    <property type="entry name" value="PPM_1"/>
    <property type="match status" value="1"/>
</dbReference>
<dbReference type="PROSITE" id="PS51746">
    <property type="entry name" value="PPM_2"/>
    <property type="match status" value="1"/>
</dbReference>
<sequence>MGSKKNISIADQESSFPLDDDEDDGPAPPPPPPPPEKETRSATGGWKNEKGGESHDLVCSSTIAEPEEEEEEGKPIPMAFSGTKKSREGKTGTCSFSAFGASFNALGGDGEDKEPEPKGKFEPELDENHILDQEREETQHLRLDFGRTAREADLESRPDPQSEEEYAHSLGAEQSVGSPCSVNSDCSSVASSLEDFSASFPDGFEPGISSADMITGVDLLPSVDRTEIRDTPGPCPSLTRGRSVFLLDYVPLWGFTSICGRRPEMEDAVAAVPRFFQVPLKMLTSELHIDGLDPNSFRLPAHFFGVYDGHGGAQVANYCRERVHEALVEELHKQDGCSEEASTSTSAECTSTRSSSMTVDFKKNWERAFVNCFQKVDDEVGGKVRRCSIETTPAATNSEGASDPVAPETVGSTAVVAVICSSHIIVANCGDSRAVLCRGKLPMPLSVDHKPNREDEYARIEADGGKVIQWNGYRVFGVLAMSRSIGDRYLKPWIIPVPEVTVLPRARDDECLILASDGLWDVMSNEEACEMARKRILLWHKKNGTGAGASSAASSERGGDLMDPASQAAAEYLSKQALQKGSKDNITVVVIDLKAQRKFKSKT</sequence>
<dbReference type="FunFam" id="3.60.40.10:FF:000025">
    <property type="entry name" value="Protein phosphatase 2C 16"/>
    <property type="match status" value="1"/>
</dbReference>
<feature type="region of interest" description="Disordered" evidence="14">
    <location>
        <begin position="1"/>
        <end position="92"/>
    </location>
</feature>
<keyword evidence="7 13" id="KW-0378">Hydrolase</keyword>
<evidence type="ECO:0000313" key="16">
    <source>
        <dbReference type="EMBL" id="KAJ4756121.1"/>
    </source>
</evidence>
<dbReference type="Pfam" id="PF00481">
    <property type="entry name" value="PP2C"/>
    <property type="match status" value="2"/>
</dbReference>
<feature type="region of interest" description="Disordered" evidence="14">
    <location>
        <begin position="145"/>
        <end position="177"/>
    </location>
</feature>
<evidence type="ECO:0000256" key="14">
    <source>
        <dbReference type="SAM" id="MobiDB-lite"/>
    </source>
</evidence>
<keyword evidence="6" id="KW-0479">Metal-binding</keyword>
<comment type="similarity">
    <text evidence="3 13">Belongs to the PP2C family.</text>
</comment>
<dbReference type="SUPFAM" id="SSF81606">
    <property type="entry name" value="PP2C-like"/>
    <property type="match status" value="1"/>
</dbReference>
<dbReference type="GO" id="GO:0009738">
    <property type="term" value="P:abscisic acid-activated signaling pathway"/>
    <property type="evidence" value="ECO:0007669"/>
    <property type="project" value="UniProtKB-KW"/>
</dbReference>
<dbReference type="Gene3D" id="3.60.40.10">
    <property type="entry name" value="PPM-type phosphatase domain"/>
    <property type="match status" value="1"/>
</dbReference>
<dbReference type="InterPro" id="IPR036457">
    <property type="entry name" value="PPM-type-like_dom_sf"/>
</dbReference>
<dbReference type="SMART" id="SM00332">
    <property type="entry name" value="PP2Cc"/>
    <property type="match status" value="1"/>
</dbReference>
<dbReference type="GO" id="GO:0046872">
    <property type="term" value="F:metal ion binding"/>
    <property type="evidence" value="ECO:0007669"/>
    <property type="project" value="UniProtKB-KW"/>
</dbReference>
<keyword evidence="8" id="KW-0460">Magnesium</keyword>
<feature type="compositionally biased region" description="Polar residues" evidence="14">
    <location>
        <begin position="1"/>
        <end position="15"/>
    </location>
</feature>
<dbReference type="AlphaFoldDB" id="A0AAV8CLP9"/>
<keyword evidence="9 13" id="KW-0904">Protein phosphatase</keyword>
<comment type="catalytic activity">
    <reaction evidence="11">
        <text>O-phospho-L-seryl-[protein] + H2O = L-seryl-[protein] + phosphate</text>
        <dbReference type="Rhea" id="RHEA:20629"/>
        <dbReference type="Rhea" id="RHEA-COMP:9863"/>
        <dbReference type="Rhea" id="RHEA-COMP:11604"/>
        <dbReference type="ChEBI" id="CHEBI:15377"/>
        <dbReference type="ChEBI" id="CHEBI:29999"/>
        <dbReference type="ChEBI" id="CHEBI:43474"/>
        <dbReference type="ChEBI" id="CHEBI:83421"/>
        <dbReference type="EC" id="3.1.3.16"/>
    </reaction>
</comment>
<organism evidence="16 17">
    <name type="scientific">Rhynchospora pubera</name>
    <dbReference type="NCBI Taxonomy" id="906938"/>
    <lineage>
        <taxon>Eukaryota</taxon>
        <taxon>Viridiplantae</taxon>
        <taxon>Streptophyta</taxon>
        <taxon>Embryophyta</taxon>
        <taxon>Tracheophyta</taxon>
        <taxon>Spermatophyta</taxon>
        <taxon>Magnoliopsida</taxon>
        <taxon>Liliopsida</taxon>
        <taxon>Poales</taxon>
        <taxon>Cyperaceae</taxon>
        <taxon>Cyperoideae</taxon>
        <taxon>Rhynchosporeae</taxon>
        <taxon>Rhynchospora</taxon>
    </lineage>
</organism>
<accession>A0AAV8CLP9</accession>